<feature type="active site" description="Nucleophile" evidence="4">
    <location>
        <position position="351"/>
    </location>
</feature>
<dbReference type="GO" id="GO:0016787">
    <property type="term" value="F:hydrolase activity"/>
    <property type="evidence" value="ECO:0007669"/>
    <property type="project" value="UniProtKB-KW"/>
</dbReference>
<comment type="similarity">
    <text evidence="1 4">Belongs to the glycosyl hydrolase 26 family.</text>
</comment>
<dbReference type="EMBL" id="JASCTH010000004">
    <property type="protein sequence ID" value="MDI6098433.1"/>
    <property type="molecule type" value="Genomic_DNA"/>
</dbReference>
<protein>
    <submittedName>
        <fullName evidence="8">Glycosyl hydrolase</fullName>
    </submittedName>
</protein>
<evidence type="ECO:0000259" key="7">
    <source>
        <dbReference type="PROSITE" id="PS51764"/>
    </source>
</evidence>
<evidence type="ECO:0000256" key="1">
    <source>
        <dbReference type="ARBA" id="ARBA00007754"/>
    </source>
</evidence>
<dbReference type="Pfam" id="PF02156">
    <property type="entry name" value="Glyco_hydro_26"/>
    <property type="match status" value="1"/>
</dbReference>
<evidence type="ECO:0000256" key="5">
    <source>
        <dbReference type="SAM" id="MobiDB-lite"/>
    </source>
</evidence>
<feature type="chain" id="PRO_5045880159" evidence="6">
    <location>
        <begin position="25"/>
        <end position="424"/>
    </location>
</feature>
<dbReference type="PROSITE" id="PS51764">
    <property type="entry name" value="GH26"/>
    <property type="match status" value="1"/>
</dbReference>
<proteinExistence type="inferred from homology"/>
<keyword evidence="9" id="KW-1185">Reference proteome</keyword>
<dbReference type="PANTHER" id="PTHR40079:SF4">
    <property type="entry name" value="GH26 DOMAIN-CONTAINING PROTEIN-RELATED"/>
    <property type="match status" value="1"/>
</dbReference>
<dbReference type="SUPFAM" id="SSF51445">
    <property type="entry name" value="(Trans)glycosidases"/>
    <property type="match status" value="1"/>
</dbReference>
<evidence type="ECO:0000256" key="4">
    <source>
        <dbReference type="PROSITE-ProRule" id="PRU01100"/>
    </source>
</evidence>
<name>A0ABT6WFH1_9ACTN</name>
<feature type="active site" description="Proton donor" evidence="4">
    <location>
        <position position="232"/>
    </location>
</feature>
<dbReference type="RefSeq" id="WP_282758079.1">
    <property type="nucleotide sequence ID" value="NZ_JASCTH010000004.1"/>
</dbReference>
<evidence type="ECO:0000256" key="6">
    <source>
        <dbReference type="SAM" id="SignalP"/>
    </source>
</evidence>
<dbReference type="InterPro" id="IPR022790">
    <property type="entry name" value="GH26_dom"/>
</dbReference>
<keyword evidence="6" id="KW-0732">Signal</keyword>
<accession>A0ABT6WFH1</accession>
<dbReference type="PANTHER" id="PTHR40079">
    <property type="entry name" value="MANNAN ENDO-1,4-BETA-MANNOSIDASE E-RELATED"/>
    <property type="match status" value="1"/>
</dbReference>
<comment type="caution">
    <text evidence="8">The sequence shown here is derived from an EMBL/GenBank/DDBJ whole genome shotgun (WGS) entry which is preliminary data.</text>
</comment>
<dbReference type="Gene3D" id="3.20.20.80">
    <property type="entry name" value="Glycosidases"/>
    <property type="match status" value="1"/>
</dbReference>
<feature type="domain" description="GH26" evidence="7">
    <location>
        <begin position="109"/>
        <end position="410"/>
    </location>
</feature>
<dbReference type="Proteomes" id="UP001241758">
    <property type="component" value="Unassembled WGS sequence"/>
</dbReference>
<evidence type="ECO:0000313" key="9">
    <source>
        <dbReference type="Proteomes" id="UP001241758"/>
    </source>
</evidence>
<feature type="compositionally biased region" description="Pro residues" evidence="5">
    <location>
        <begin position="73"/>
        <end position="82"/>
    </location>
</feature>
<dbReference type="InterPro" id="IPR017853">
    <property type="entry name" value="GH"/>
</dbReference>
<evidence type="ECO:0000313" key="8">
    <source>
        <dbReference type="EMBL" id="MDI6098433.1"/>
    </source>
</evidence>
<evidence type="ECO:0000256" key="2">
    <source>
        <dbReference type="ARBA" id="ARBA00022801"/>
    </source>
</evidence>
<evidence type="ECO:0000256" key="3">
    <source>
        <dbReference type="ARBA" id="ARBA00023295"/>
    </source>
</evidence>
<organism evidence="8 9">
    <name type="scientific">Actinoplanes sandaracinus</name>
    <dbReference type="NCBI Taxonomy" id="3045177"/>
    <lineage>
        <taxon>Bacteria</taxon>
        <taxon>Bacillati</taxon>
        <taxon>Actinomycetota</taxon>
        <taxon>Actinomycetes</taxon>
        <taxon>Micromonosporales</taxon>
        <taxon>Micromonosporaceae</taxon>
        <taxon>Actinoplanes</taxon>
    </lineage>
</organism>
<feature type="signal peptide" evidence="6">
    <location>
        <begin position="1"/>
        <end position="24"/>
    </location>
</feature>
<keyword evidence="2 4" id="KW-0378">Hydrolase</keyword>
<sequence>MRQTRSRLLHLAALTTAFAMSVTATLSWAWTGGLDQLGVPYGPPSFVDPIVAPSAPAIGTFAPPESPTRLAPEPAPPTGAPPWAGPAPLPAATGRHGDTLVGYPRGSGQRSCRTGSKLVPTCGVLWGVAPGARTEERGVRALAEFEQKTGRHQAIFHGYHRGTRQLFPTEQEIAIARQPGKKRILLLNWKPETTTWARIARGDRRTDAFLDRLAVHLRKNFRDRFFFAVHHEAEDQVRERAGSGYTARDYAAMFRHVVKRLRAKGATNVVTVLVHMAYVPHTTKSWFQHMYPGDDVVDWIGFDTYSYSEPGYGHGDFAELLNRRSATKPGWPGFYNWVRQRHPDKPLMVAEWGVWFSKRNPGHMAEFYREVGQQISRFPGIKAMVHFETPANHKGQDSSVDSTPAALREYRRLGKLPVFQVSVS</sequence>
<dbReference type="InterPro" id="IPR000805">
    <property type="entry name" value="Glyco_hydro_26"/>
</dbReference>
<keyword evidence="3 4" id="KW-0326">Glycosidase</keyword>
<feature type="region of interest" description="Disordered" evidence="5">
    <location>
        <begin position="62"/>
        <end position="82"/>
    </location>
</feature>
<reference evidence="8 9" key="1">
    <citation type="submission" date="2023-05" db="EMBL/GenBank/DDBJ databases">
        <title>Actinoplanes sp. NEAU-A12 genome sequencing.</title>
        <authorList>
            <person name="Wang Z.-S."/>
        </authorList>
    </citation>
    <scope>NUCLEOTIDE SEQUENCE [LARGE SCALE GENOMIC DNA]</scope>
    <source>
        <strain evidence="8 9">NEAU-A12</strain>
    </source>
</reference>
<gene>
    <name evidence="8" type="ORF">QLQ12_07435</name>
</gene>